<sequence>MAAPTGIDSLPQHILAEIASFFNDVEFQRPLLATVSRQWQLAVEPLTFRSIRLQSSETEYFQNTILKQSHRRPFINRFDFTIILPRYPDESKFRFESESEKTANTEAFTAAIQDLFAILHGCDINRDGSIDLRIVDAYSPSDHEPFVERLPPASDTPTISFHGIELGPMRHSYSQLQLLTTDLPMIPVVKHFFVAAQHRSISPRAVMGMVTKFSNLQTFKMRTRDQETRYPEFREDFRTDFANAIPINSTALSGLRSFHLNMIDPEFCESTVGRAGRSPNYKVDRLSDSIRSMTTPLHDLRELSLRGVFDEWLLWPGPKAALSEPYWQNLERLAVEFFTARPTGGYFYRLKTSRAATRPTTNTPPPLETMSSDDDEWLPVEPFTEDRRGHHPTTRTLHAVPMDDTLEPLMESFARACLQIPTLKTAFLGTAVPLDPLDEDTAEEEAETYTKSFWGVIYMSPRARPFKTPILLNYAFRQNREQRRLVWVTDKWIPSDHVHDLFLGIGKEMHGGAMLEQFLETRAIPWGSRTPGPNDA</sequence>
<dbReference type="Proteomes" id="UP000813444">
    <property type="component" value="Unassembled WGS sequence"/>
</dbReference>
<accession>A0A8K0SMT1</accession>
<proteinExistence type="predicted"/>
<gene>
    <name evidence="2" type="ORF">B0I35DRAFT_437265</name>
</gene>
<comment type="caution">
    <text evidence="2">The sequence shown here is derived from an EMBL/GenBank/DDBJ whole genome shotgun (WGS) entry which is preliminary data.</text>
</comment>
<feature type="region of interest" description="Disordered" evidence="1">
    <location>
        <begin position="356"/>
        <end position="375"/>
    </location>
</feature>
<name>A0A8K0SMT1_9HYPO</name>
<dbReference type="AlphaFoldDB" id="A0A8K0SMT1"/>
<evidence type="ECO:0000313" key="2">
    <source>
        <dbReference type="EMBL" id="KAH7312549.1"/>
    </source>
</evidence>
<evidence type="ECO:0000256" key="1">
    <source>
        <dbReference type="SAM" id="MobiDB-lite"/>
    </source>
</evidence>
<evidence type="ECO:0008006" key="4">
    <source>
        <dbReference type="Google" id="ProtNLM"/>
    </source>
</evidence>
<dbReference type="EMBL" id="JAGPNK010000010">
    <property type="protein sequence ID" value="KAH7312549.1"/>
    <property type="molecule type" value="Genomic_DNA"/>
</dbReference>
<organism evidence="2 3">
    <name type="scientific">Stachybotrys elegans</name>
    <dbReference type="NCBI Taxonomy" id="80388"/>
    <lineage>
        <taxon>Eukaryota</taxon>
        <taxon>Fungi</taxon>
        <taxon>Dikarya</taxon>
        <taxon>Ascomycota</taxon>
        <taxon>Pezizomycotina</taxon>
        <taxon>Sordariomycetes</taxon>
        <taxon>Hypocreomycetidae</taxon>
        <taxon>Hypocreales</taxon>
        <taxon>Stachybotryaceae</taxon>
        <taxon>Stachybotrys</taxon>
    </lineage>
</organism>
<protein>
    <recommendedName>
        <fullName evidence="4">F-box domain-containing protein</fullName>
    </recommendedName>
</protein>
<keyword evidence="3" id="KW-1185">Reference proteome</keyword>
<evidence type="ECO:0000313" key="3">
    <source>
        <dbReference type="Proteomes" id="UP000813444"/>
    </source>
</evidence>
<reference evidence="2" key="1">
    <citation type="journal article" date="2021" name="Nat. Commun.">
        <title>Genetic determinants of endophytism in the Arabidopsis root mycobiome.</title>
        <authorList>
            <person name="Mesny F."/>
            <person name="Miyauchi S."/>
            <person name="Thiergart T."/>
            <person name="Pickel B."/>
            <person name="Atanasova L."/>
            <person name="Karlsson M."/>
            <person name="Huettel B."/>
            <person name="Barry K.W."/>
            <person name="Haridas S."/>
            <person name="Chen C."/>
            <person name="Bauer D."/>
            <person name="Andreopoulos W."/>
            <person name="Pangilinan J."/>
            <person name="LaButti K."/>
            <person name="Riley R."/>
            <person name="Lipzen A."/>
            <person name="Clum A."/>
            <person name="Drula E."/>
            <person name="Henrissat B."/>
            <person name="Kohler A."/>
            <person name="Grigoriev I.V."/>
            <person name="Martin F.M."/>
            <person name="Hacquard S."/>
        </authorList>
    </citation>
    <scope>NUCLEOTIDE SEQUENCE</scope>
    <source>
        <strain evidence="2">MPI-CAGE-CH-0235</strain>
    </source>
</reference>
<dbReference type="OrthoDB" id="5333491at2759"/>